<evidence type="ECO:0000313" key="3">
    <source>
        <dbReference type="Proteomes" id="UP000605846"/>
    </source>
</evidence>
<proteinExistence type="predicted"/>
<feature type="non-terminal residue" evidence="2">
    <location>
        <position position="1"/>
    </location>
</feature>
<keyword evidence="3" id="KW-1185">Reference proteome</keyword>
<comment type="caution">
    <text evidence="2">The sequence shown here is derived from an EMBL/GenBank/DDBJ whole genome shotgun (WGS) entry which is preliminary data.</text>
</comment>
<evidence type="ECO:0008006" key="4">
    <source>
        <dbReference type="Google" id="ProtNLM"/>
    </source>
</evidence>
<dbReference type="EMBL" id="JABAYA010000805">
    <property type="protein sequence ID" value="KAF7720433.1"/>
    <property type="molecule type" value="Genomic_DNA"/>
</dbReference>
<dbReference type="AlphaFoldDB" id="A0A8H7BI43"/>
<dbReference type="Proteomes" id="UP000605846">
    <property type="component" value="Unassembled WGS sequence"/>
</dbReference>
<feature type="non-terminal residue" evidence="2">
    <location>
        <position position="283"/>
    </location>
</feature>
<dbReference type="OrthoDB" id="2246324at2759"/>
<sequence>VLQAVDADLDRDWEKWLALAIHHDHDAWFENRLAKRNLTWSEARKIFIQRFESPDRMIAMASKAYSMVMDRQELVLDYSTRFQKAYHEGGIVDNEGLALRFLVSLLPHIRENVQVAWHGRHGKKLPQSVEEVLEVALAVSVQKRAHHQFMDDSASRPTSKRRLNAWSGSSVSKGHKHTTVGCAYHGPKAHHSTEECKKKVPSTTANKQENNCTYCGRPYTPGHRCQEYRDAKAKKAQQMTNPLRLNAVSRSTPPVTPATTNHPADEVVDNLTHSMDDLEFEST</sequence>
<evidence type="ECO:0000313" key="2">
    <source>
        <dbReference type="EMBL" id="KAF7720433.1"/>
    </source>
</evidence>
<organism evidence="2 3">
    <name type="scientific">Apophysomyces ossiformis</name>
    <dbReference type="NCBI Taxonomy" id="679940"/>
    <lineage>
        <taxon>Eukaryota</taxon>
        <taxon>Fungi</taxon>
        <taxon>Fungi incertae sedis</taxon>
        <taxon>Mucoromycota</taxon>
        <taxon>Mucoromycotina</taxon>
        <taxon>Mucoromycetes</taxon>
        <taxon>Mucorales</taxon>
        <taxon>Mucorineae</taxon>
        <taxon>Mucoraceae</taxon>
        <taxon>Apophysomyces</taxon>
    </lineage>
</organism>
<accession>A0A8H7BI43</accession>
<name>A0A8H7BI43_9FUNG</name>
<protein>
    <recommendedName>
        <fullName evidence="4">Retrotransposon gag domain-containing protein</fullName>
    </recommendedName>
</protein>
<evidence type="ECO:0000256" key="1">
    <source>
        <dbReference type="SAM" id="MobiDB-lite"/>
    </source>
</evidence>
<feature type="region of interest" description="Disordered" evidence="1">
    <location>
        <begin position="148"/>
        <end position="172"/>
    </location>
</feature>
<reference evidence="2" key="1">
    <citation type="submission" date="2020-01" db="EMBL/GenBank/DDBJ databases">
        <title>Genome Sequencing of Three Apophysomyces-Like Fungal Strains Confirms a Novel Fungal Genus in the Mucoromycota with divergent Burkholderia-like Endosymbiotic Bacteria.</title>
        <authorList>
            <person name="Stajich J.E."/>
            <person name="Macias A.M."/>
            <person name="Carter-House D."/>
            <person name="Lovett B."/>
            <person name="Kasson L.R."/>
            <person name="Berry K."/>
            <person name="Grigoriev I."/>
            <person name="Chang Y."/>
            <person name="Spatafora J."/>
            <person name="Kasson M.T."/>
        </authorList>
    </citation>
    <scope>NUCLEOTIDE SEQUENCE</scope>
    <source>
        <strain evidence="2">NRRL A-21654</strain>
    </source>
</reference>
<gene>
    <name evidence="2" type="ORF">EC973_008941</name>
</gene>